<keyword evidence="2" id="KW-0716">Sensory transduction</keyword>
<keyword evidence="3 9" id="KW-0812">Transmembrane</keyword>
<evidence type="ECO:0000256" key="9">
    <source>
        <dbReference type="SAM" id="Phobius"/>
    </source>
</evidence>
<evidence type="ECO:0000256" key="8">
    <source>
        <dbReference type="ARBA" id="ARBA00023224"/>
    </source>
</evidence>
<keyword evidence="6 9" id="KW-0472">Membrane</keyword>
<name>E1ZXR2_CAMFO</name>
<feature type="non-terminal residue" evidence="10">
    <location>
        <position position="182"/>
    </location>
</feature>
<evidence type="ECO:0000256" key="2">
    <source>
        <dbReference type="ARBA" id="ARBA00022606"/>
    </source>
</evidence>
<evidence type="ECO:0000256" key="7">
    <source>
        <dbReference type="ARBA" id="ARBA00023170"/>
    </source>
</evidence>
<protein>
    <submittedName>
        <fullName evidence="10">Uncharacterized protein</fullName>
    </submittedName>
</protein>
<accession>E1ZXR2</accession>
<evidence type="ECO:0000256" key="1">
    <source>
        <dbReference type="ARBA" id="ARBA00004141"/>
    </source>
</evidence>
<dbReference type="OMA" id="FSGIECV"/>
<keyword evidence="5 9" id="KW-1133">Transmembrane helix</keyword>
<dbReference type="Pfam" id="PF02949">
    <property type="entry name" value="7tm_6"/>
    <property type="match status" value="1"/>
</dbReference>
<comment type="subcellular location">
    <subcellularLocation>
        <location evidence="1">Membrane</location>
        <topology evidence="1">Multi-pass membrane protein</topology>
    </subcellularLocation>
</comment>
<proteinExistence type="predicted"/>
<sequence length="182" mass="21135">IYVCIHFENHLQHLLEEIKNYLQTANENDINILQKHMNRYMLISAANILLLSCAGLIICFRPLVTNDRFPVDVWYPSFMDIPLTIRSFLIYVSQIFSGIECVLAFNTDITIATFICYFTARLEVLQHNLKNTKTKDFIHACIKEHQDIIKLVEVTQATIQYLILKFNLTMGITVVCSFFPLI</sequence>
<evidence type="ECO:0000256" key="5">
    <source>
        <dbReference type="ARBA" id="ARBA00022989"/>
    </source>
</evidence>
<keyword evidence="11" id="KW-1185">Reference proteome</keyword>
<evidence type="ECO:0000313" key="10">
    <source>
        <dbReference type="EMBL" id="EFN74034.1"/>
    </source>
</evidence>
<dbReference type="GO" id="GO:0007165">
    <property type="term" value="P:signal transduction"/>
    <property type="evidence" value="ECO:0007669"/>
    <property type="project" value="UniProtKB-KW"/>
</dbReference>
<keyword evidence="4" id="KW-0552">Olfaction</keyword>
<keyword evidence="7" id="KW-0675">Receptor</keyword>
<evidence type="ECO:0000256" key="3">
    <source>
        <dbReference type="ARBA" id="ARBA00022692"/>
    </source>
</evidence>
<dbReference type="InParanoid" id="E1ZXR2"/>
<feature type="transmembrane region" description="Helical" evidence="9">
    <location>
        <begin position="83"/>
        <end position="105"/>
    </location>
</feature>
<dbReference type="OrthoDB" id="7544074at2759"/>
<dbReference type="GO" id="GO:0016020">
    <property type="term" value="C:membrane"/>
    <property type="evidence" value="ECO:0007669"/>
    <property type="project" value="UniProtKB-SubCell"/>
</dbReference>
<keyword evidence="8" id="KW-0807">Transducer</keyword>
<dbReference type="GO" id="GO:0004984">
    <property type="term" value="F:olfactory receptor activity"/>
    <property type="evidence" value="ECO:0007669"/>
    <property type="project" value="InterPro"/>
</dbReference>
<reference evidence="10 11" key="1">
    <citation type="journal article" date="2010" name="Science">
        <title>Genomic comparison of the ants Camponotus floridanus and Harpegnathos saltator.</title>
        <authorList>
            <person name="Bonasio R."/>
            <person name="Zhang G."/>
            <person name="Ye C."/>
            <person name="Mutti N.S."/>
            <person name="Fang X."/>
            <person name="Qin N."/>
            <person name="Donahue G."/>
            <person name="Yang P."/>
            <person name="Li Q."/>
            <person name="Li C."/>
            <person name="Zhang P."/>
            <person name="Huang Z."/>
            <person name="Berger S.L."/>
            <person name="Reinberg D."/>
            <person name="Wang J."/>
            <person name="Liebig J."/>
        </authorList>
    </citation>
    <scope>NUCLEOTIDE SEQUENCE [LARGE SCALE GENOMIC DNA]</scope>
    <source>
        <strain evidence="11">C129</strain>
    </source>
</reference>
<dbReference type="EMBL" id="GL435087">
    <property type="protein sequence ID" value="EFN74034.1"/>
    <property type="molecule type" value="Genomic_DNA"/>
</dbReference>
<feature type="transmembrane region" description="Helical" evidence="9">
    <location>
        <begin position="40"/>
        <end position="63"/>
    </location>
</feature>
<organism evidence="11">
    <name type="scientific">Camponotus floridanus</name>
    <name type="common">Florida carpenter ant</name>
    <dbReference type="NCBI Taxonomy" id="104421"/>
    <lineage>
        <taxon>Eukaryota</taxon>
        <taxon>Metazoa</taxon>
        <taxon>Ecdysozoa</taxon>
        <taxon>Arthropoda</taxon>
        <taxon>Hexapoda</taxon>
        <taxon>Insecta</taxon>
        <taxon>Pterygota</taxon>
        <taxon>Neoptera</taxon>
        <taxon>Endopterygota</taxon>
        <taxon>Hymenoptera</taxon>
        <taxon>Apocrita</taxon>
        <taxon>Aculeata</taxon>
        <taxon>Formicoidea</taxon>
        <taxon>Formicidae</taxon>
        <taxon>Formicinae</taxon>
        <taxon>Camponotus</taxon>
    </lineage>
</organism>
<feature type="non-terminal residue" evidence="10">
    <location>
        <position position="1"/>
    </location>
</feature>
<dbReference type="GO" id="GO:0005549">
    <property type="term" value="F:odorant binding"/>
    <property type="evidence" value="ECO:0007669"/>
    <property type="project" value="InterPro"/>
</dbReference>
<dbReference type="Proteomes" id="UP000000311">
    <property type="component" value="Unassembled WGS sequence"/>
</dbReference>
<evidence type="ECO:0000256" key="4">
    <source>
        <dbReference type="ARBA" id="ARBA00022725"/>
    </source>
</evidence>
<gene>
    <name evidence="10" type="ORF">EAG_14618</name>
</gene>
<dbReference type="AlphaFoldDB" id="E1ZXR2"/>
<evidence type="ECO:0000256" key="6">
    <source>
        <dbReference type="ARBA" id="ARBA00023136"/>
    </source>
</evidence>
<dbReference type="InterPro" id="IPR004117">
    <property type="entry name" value="7tm6_olfct_rcpt"/>
</dbReference>
<evidence type="ECO:0000313" key="11">
    <source>
        <dbReference type="Proteomes" id="UP000000311"/>
    </source>
</evidence>